<reference evidence="1" key="1">
    <citation type="journal article" date="2016" name="Proc. Natl. Acad. Sci. U.S.A.">
        <title>Lipid metabolic changes in an early divergent fungus govern the establishment of a mutualistic symbiosis with endobacteria.</title>
        <authorList>
            <person name="Lastovetsky O.A."/>
            <person name="Gaspar M.L."/>
            <person name="Mondo S.J."/>
            <person name="LaButti K.M."/>
            <person name="Sandor L."/>
            <person name="Grigoriev I.V."/>
            <person name="Henry S.A."/>
            <person name="Pawlowska T.E."/>
        </authorList>
    </citation>
    <scope>NUCLEOTIDE SEQUENCE [LARGE SCALE GENOMIC DNA]</scope>
    <source>
        <strain evidence="1">ATCC 52814</strain>
    </source>
</reference>
<protein>
    <submittedName>
        <fullName evidence="1">Uncharacterized protein</fullName>
    </submittedName>
</protein>
<sequence>MQIANPLSEDTRLVVEYLSFLSRYSKSHLNSIRPGLVPVYNVVHSERGGLVNDIFAQEFFKSVRNIKIQILNKYQEVWDPLLVITSIKENWAVNTNLLLDILQKKPSFCFAWGLSDDQNRIWGDYNVGISTFTLLTQLQDQQG</sequence>
<dbReference type="AlphaFoldDB" id="A0A1X0QNG3"/>
<organism evidence="1">
    <name type="scientific">Rhizopus microsporus var. microsporus</name>
    <dbReference type="NCBI Taxonomy" id="86635"/>
    <lineage>
        <taxon>Eukaryota</taxon>
        <taxon>Fungi</taxon>
        <taxon>Fungi incertae sedis</taxon>
        <taxon>Mucoromycota</taxon>
        <taxon>Mucoromycotina</taxon>
        <taxon>Mucoromycetes</taxon>
        <taxon>Mucorales</taxon>
        <taxon>Mucorineae</taxon>
        <taxon>Rhizopodaceae</taxon>
        <taxon>Rhizopus</taxon>
    </lineage>
</organism>
<evidence type="ECO:0000313" key="1">
    <source>
        <dbReference type="EMBL" id="ORE01303.1"/>
    </source>
</evidence>
<gene>
    <name evidence="1" type="ORF">BCV72DRAFT_322211</name>
</gene>
<dbReference type="EMBL" id="KV922153">
    <property type="protein sequence ID" value="ORE01303.1"/>
    <property type="molecule type" value="Genomic_DNA"/>
</dbReference>
<accession>A0A1X0QNG3</accession>
<dbReference type="Proteomes" id="UP000242414">
    <property type="component" value="Unassembled WGS sequence"/>
</dbReference>
<proteinExistence type="predicted"/>
<name>A0A1X0QNG3_RHIZD</name>
<dbReference type="VEuPathDB" id="FungiDB:BCV72DRAFT_322211"/>